<dbReference type="EMBL" id="JASCZI010213051">
    <property type="protein sequence ID" value="MED6200764.1"/>
    <property type="molecule type" value="Genomic_DNA"/>
</dbReference>
<name>A0ABU6XSR7_9FABA</name>
<evidence type="ECO:0000313" key="2">
    <source>
        <dbReference type="Proteomes" id="UP001341840"/>
    </source>
</evidence>
<protein>
    <submittedName>
        <fullName evidence="1">Uncharacterized protein</fullName>
    </submittedName>
</protein>
<organism evidence="1 2">
    <name type="scientific">Stylosanthes scabra</name>
    <dbReference type="NCBI Taxonomy" id="79078"/>
    <lineage>
        <taxon>Eukaryota</taxon>
        <taxon>Viridiplantae</taxon>
        <taxon>Streptophyta</taxon>
        <taxon>Embryophyta</taxon>
        <taxon>Tracheophyta</taxon>
        <taxon>Spermatophyta</taxon>
        <taxon>Magnoliopsida</taxon>
        <taxon>eudicotyledons</taxon>
        <taxon>Gunneridae</taxon>
        <taxon>Pentapetalae</taxon>
        <taxon>rosids</taxon>
        <taxon>fabids</taxon>
        <taxon>Fabales</taxon>
        <taxon>Fabaceae</taxon>
        <taxon>Papilionoideae</taxon>
        <taxon>50 kb inversion clade</taxon>
        <taxon>dalbergioids sensu lato</taxon>
        <taxon>Dalbergieae</taxon>
        <taxon>Pterocarpus clade</taxon>
        <taxon>Stylosanthes</taxon>
    </lineage>
</organism>
<comment type="caution">
    <text evidence="1">The sequence shown here is derived from an EMBL/GenBank/DDBJ whole genome shotgun (WGS) entry which is preliminary data.</text>
</comment>
<gene>
    <name evidence="1" type="ORF">PIB30_088410</name>
</gene>
<evidence type="ECO:0000313" key="1">
    <source>
        <dbReference type="EMBL" id="MED6200764.1"/>
    </source>
</evidence>
<dbReference type="Proteomes" id="UP001341840">
    <property type="component" value="Unassembled WGS sequence"/>
</dbReference>
<sequence length="134" mass="14956">MDSVSRGGSFFALVHYNGKIKRRAREGVKFKSECPTNVFITERTSFVDLQANIIRKLGLDARKRVRNIFYRVPIAAVQAYPEVRTTELYVEKDDVGASSGGSNPPPPPVHVRTTMLRSRASSGNEHHSHCLCVV</sequence>
<accession>A0ABU6XSR7</accession>
<proteinExistence type="predicted"/>
<keyword evidence="2" id="KW-1185">Reference proteome</keyword>
<reference evidence="1 2" key="1">
    <citation type="journal article" date="2023" name="Plants (Basel)">
        <title>Bridging the Gap: Combining Genomics and Transcriptomics Approaches to Understand Stylosanthes scabra, an Orphan Legume from the Brazilian Caatinga.</title>
        <authorList>
            <person name="Ferreira-Neto J.R.C."/>
            <person name="da Silva M.D."/>
            <person name="Binneck E."/>
            <person name="de Melo N.F."/>
            <person name="da Silva R.H."/>
            <person name="de Melo A.L.T.M."/>
            <person name="Pandolfi V."/>
            <person name="Bustamante F.O."/>
            <person name="Brasileiro-Vidal A.C."/>
            <person name="Benko-Iseppon A.M."/>
        </authorList>
    </citation>
    <scope>NUCLEOTIDE SEQUENCE [LARGE SCALE GENOMIC DNA]</scope>
    <source>
        <tissue evidence="1">Leaves</tissue>
    </source>
</reference>